<feature type="compositionally biased region" description="Polar residues" evidence="1">
    <location>
        <begin position="1"/>
        <end position="12"/>
    </location>
</feature>
<evidence type="ECO:0000259" key="2">
    <source>
        <dbReference type="Pfam" id="PF13966"/>
    </source>
</evidence>
<evidence type="ECO:0000256" key="1">
    <source>
        <dbReference type="SAM" id="MobiDB-lite"/>
    </source>
</evidence>
<organism evidence="3 4">
    <name type="scientific">Lactuca saligna</name>
    <name type="common">Willowleaf lettuce</name>
    <dbReference type="NCBI Taxonomy" id="75948"/>
    <lineage>
        <taxon>Eukaryota</taxon>
        <taxon>Viridiplantae</taxon>
        <taxon>Streptophyta</taxon>
        <taxon>Embryophyta</taxon>
        <taxon>Tracheophyta</taxon>
        <taxon>Spermatophyta</taxon>
        <taxon>Magnoliopsida</taxon>
        <taxon>eudicotyledons</taxon>
        <taxon>Gunneridae</taxon>
        <taxon>Pentapetalae</taxon>
        <taxon>asterids</taxon>
        <taxon>campanulids</taxon>
        <taxon>Asterales</taxon>
        <taxon>Asteraceae</taxon>
        <taxon>Cichorioideae</taxon>
        <taxon>Cichorieae</taxon>
        <taxon>Lactucinae</taxon>
        <taxon>Lactuca</taxon>
    </lineage>
</organism>
<dbReference type="Pfam" id="PF13966">
    <property type="entry name" value="zf-RVT"/>
    <property type="match status" value="1"/>
</dbReference>
<dbReference type="InterPro" id="IPR026960">
    <property type="entry name" value="RVT-Znf"/>
</dbReference>
<keyword evidence="4" id="KW-1185">Reference proteome</keyword>
<proteinExistence type="predicted"/>
<protein>
    <recommendedName>
        <fullName evidence="2">Reverse transcriptase zinc-binding domain-containing protein</fullName>
    </recommendedName>
</protein>
<name>A0AA35VD59_LACSI</name>
<feature type="domain" description="Reverse transcriptase zinc-binding" evidence="2">
    <location>
        <begin position="166"/>
        <end position="232"/>
    </location>
</feature>
<dbReference type="EMBL" id="OX465077">
    <property type="protein sequence ID" value="CAI9266738.1"/>
    <property type="molecule type" value="Genomic_DNA"/>
</dbReference>
<evidence type="ECO:0000313" key="4">
    <source>
        <dbReference type="Proteomes" id="UP001177003"/>
    </source>
</evidence>
<sequence>MSGNDSYGTSWADQWDHNPDPMPASANYNKKTGTGSGGMTGKYGKKMGEGFGKTKEVAATGAKKVKQGTSDKLACFSIDFSHDHVDPCLAWELRLVNWKRGLGVMRNIVKRKIALEKINIPLEEILHSGDPQAGHVLPYVVDSEFNVAGLRERIKRANFPVCDGYFPWLKTVPLKVSDFVWRAKQNKIPSAGALRNKGGGGVAMASTLCGSCQRSEETGGHFLVEWPVAKEVLSAILHWCNIPVIDF</sequence>
<dbReference type="Proteomes" id="UP001177003">
    <property type="component" value="Chromosome 1"/>
</dbReference>
<dbReference type="AlphaFoldDB" id="A0AA35VD59"/>
<dbReference type="PANTHER" id="PTHR33386:SF5">
    <property type="entry name" value="OS02G0740600 PROTEIN"/>
    <property type="match status" value="1"/>
</dbReference>
<dbReference type="PANTHER" id="PTHR33386">
    <property type="entry name" value="OS02G0740600 PROTEIN"/>
    <property type="match status" value="1"/>
</dbReference>
<evidence type="ECO:0000313" key="3">
    <source>
        <dbReference type="EMBL" id="CAI9266738.1"/>
    </source>
</evidence>
<gene>
    <name evidence="3" type="ORF">LSALG_LOCUS7271</name>
</gene>
<feature type="region of interest" description="Disordered" evidence="1">
    <location>
        <begin position="1"/>
        <end position="41"/>
    </location>
</feature>
<accession>A0AA35VD59</accession>
<reference evidence="3" key="1">
    <citation type="submission" date="2023-04" db="EMBL/GenBank/DDBJ databases">
        <authorList>
            <person name="Vijverberg K."/>
            <person name="Xiong W."/>
            <person name="Schranz E."/>
        </authorList>
    </citation>
    <scope>NUCLEOTIDE SEQUENCE</scope>
</reference>